<gene>
    <name evidence="1" type="ORF">LCGC14_2857940</name>
</gene>
<proteinExistence type="predicted"/>
<reference evidence="1" key="1">
    <citation type="journal article" date="2015" name="Nature">
        <title>Complex archaea that bridge the gap between prokaryotes and eukaryotes.</title>
        <authorList>
            <person name="Spang A."/>
            <person name="Saw J.H."/>
            <person name="Jorgensen S.L."/>
            <person name="Zaremba-Niedzwiedzka K."/>
            <person name="Martijn J."/>
            <person name="Lind A.E."/>
            <person name="van Eijk R."/>
            <person name="Schleper C."/>
            <person name="Guy L."/>
            <person name="Ettema T.J."/>
        </authorList>
    </citation>
    <scope>NUCLEOTIDE SEQUENCE</scope>
</reference>
<protein>
    <submittedName>
        <fullName evidence="1">Uncharacterized protein</fullName>
    </submittedName>
</protein>
<dbReference type="AlphaFoldDB" id="A0A0F8Y6R5"/>
<name>A0A0F8Y6R5_9ZZZZ</name>
<evidence type="ECO:0000313" key="1">
    <source>
        <dbReference type="EMBL" id="KKK77003.1"/>
    </source>
</evidence>
<sequence length="75" mass="8711">MIEYIPNQIHIPCDCSECVKNEAILDRLKKRIEETDKIIMQMNITINKISSTPCENEEERKSALLNYNSISKRLG</sequence>
<comment type="caution">
    <text evidence="1">The sequence shown here is derived from an EMBL/GenBank/DDBJ whole genome shotgun (WGS) entry which is preliminary data.</text>
</comment>
<accession>A0A0F8Y6R5</accession>
<dbReference type="EMBL" id="LAZR01055161">
    <property type="protein sequence ID" value="KKK77003.1"/>
    <property type="molecule type" value="Genomic_DNA"/>
</dbReference>
<organism evidence="1">
    <name type="scientific">marine sediment metagenome</name>
    <dbReference type="NCBI Taxonomy" id="412755"/>
    <lineage>
        <taxon>unclassified sequences</taxon>
        <taxon>metagenomes</taxon>
        <taxon>ecological metagenomes</taxon>
    </lineage>
</organism>
<feature type="non-terminal residue" evidence="1">
    <location>
        <position position="75"/>
    </location>
</feature>